<dbReference type="PANTHER" id="PTHR45801:SF119">
    <property type="entry name" value="ZINC FINGER PROTEIN 10-LIKE"/>
    <property type="match status" value="1"/>
</dbReference>
<keyword evidence="6" id="KW-0804">Transcription</keyword>
<dbReference type="PROSITE" id="PS00028">
    <property type="entry name" value="ZINC_FINGER_C2H2_1"/>
    <property type="match status" value="1"/>
</dbReference>
<evidence type="ECO:0000259" key="9">
    <source>
        <dbReference type="PROSITE" id="PS50157"/>
    </source>
</evidence>
<evidence type="ECO:0000256" key="5">
    <source>
        <dbReference type="ARBA" id="ARBA00023015"/>
    </source>
</evidence>
<organism evidence="10 11">
    <name type="scientific">Tagetes erecta</name>
    <name type="common">African marigold</name>
    <dbReference type="NCBI Taxonomy" id="13708"/>
    <lineage>
        <taxon>Eukaryota</taxon>
        <taxon>Viridiplantae</taxon>
        <taxon>Streptophyta</taxon>
        <taxon>Embryophyta</taxon>
        <taxon>Tracheophyta</taxon>
        <taxon>Spermatophyta</taxon>
        <taxon>Magnoliopsida</taxon>
        <taxon>eudicotyledons</taxon>
        <taxon>Gunneridae</taxon>
        <taxon>Pentapetalae</taxon>
        <taxon>asterids</taxon>
        <taxon>campanulids</taxon>
        <taxon>Asterales</taxon>
        <taxon>Asteraceae</taxon>
        <taxon>Asteroideae</taxon>
        <taxon>Heliantheae alliance</taxon>
        <taxon>Tageteae</taxon>
        <taxon>Tagetes</taxon>
    </lineage>
</organism>
<proteinExistence type="predicted"/>
<evidence type="ECO:0000256" key="4">
    <source>
        <dbReference type="ARBA" id="ARBA00022833"/>
    </source>
</evidence>
<evidence type="ECO:0000256" key="3">
    <source>
        <dbReference type="ARBA" id="ARBA00022771"/>
    </source>
</evidence>
<dbReference type="InterPro" id="IPR052426">
    <property type="entry name" value="Plant_dev_regulator"/>
</dbReference>
<evidence type="ECO:0000256" key="1">
    <source>
        <dbReference type="ARBA" id="ARBA00004123"/>
    </source>
</evidence>
<dbReference type="Gene3D" id="3.30.160.60">
    <property type="entry name" value="Classic Zinc Finger"/>
    <property type="match status" value="1"/>
</dbReference>
<evidence type="ECO:0000313" key="11">
    <source>
        <dbReference type="Proteomes" id="UP001229421"/>
    </source>
</evidence>
<keyword evidence="11" id="KW-1185">Reference proteome</keyword>
<sequence length="179" mass="19710">MEQYSQYLNKSVKSNNSILVNTFVTESWEEHAFAEDARGPLGSFVWPPRSYTCSFCRREFRSAQALGGHMNVHRREKAKFKQNPNKESVCKEYLNPVGLFGSRVSSVAVLGQESVDSSSDNKSCVYDGIVDVETDLGLGFDLESCSNAGGGGGGKRRKMDRVTPPMIMGGLDLELRLAS</sequence>
<accession>A0AAD8KH67</accession>
<evidence type="ECO:0000256" key="2">
    <source>
        <dbReference type="ARBA" id="ARBA00022723"/>
    </source>
</evidence>
<dbReference type="EMBL" id="JAUHHV010000006">
    <property type="protein sequence ID" value="KAK1421296.1"/>
    <property type="molecule type" value="Genomic_DNA"/>
</dbReference>
<keyword evidence="5" id="KW-0805">Transcription regulation</keyword>
<evidence type="ECO:0000256" key="7">
    <source>
        <dbReference type="ARBA" id="ARBA00023242"/>
    </source>
</evidence>
<dbReference type="PROSITE" id="PS50157">
    <property type="entry name" value="ZINC_FINGER_C2H2_2"/>
    <property type="match status" value="1"/>
</dbReference>
<dbReference type="GO" id="GO:0005634">
    <property type="term" value="C:nucleus"/>
    <property type="evidence" value="ECO:0007669"/>
    <property type="project" value="UniProtKB-SubCell"/>
</dbReference>
<dbReference type="PANTHER" id="PTHR45801">
    <property type="entry name" value="OS07G0101800 PROTEIN"/>
    <property type="match status" value="1"/>
</dbReference>
<dbReference type="AlphaFoldDB" id="A0AAD8KH67"/>
<keyword evidence="3 8" id="KW-0863">Zinc-finger</keyword>
<dbReference type="GO" id="GO:0008270">
    <property type="term" value="F:zinc ion binding"/>
    <property type="evidence" value="ECO:0007669"/>
    <property type="project" value="UniProtKB-KW"/>
</dbReference>
<protein>
    <recommendedName>
        <fullName evidence="9">C2H2-type domain-containing protein</fullName>
    </recommendedName>
</protein>
<dbReference type="Pfam" id="PF13912">
    <property type="entry name" value="zf-C2H2_6"/>
    <property type="match status" value="1"/>
</dbReference>
<dbReference type="InterPro" id="IPR013087">
    <property type="entry name" value="Znf_C2H2_type"/>
</dbReference>
<dbReference type="SUPFAM" id="SSF57667">
    <property type="entry name" value="beta-beta-alpha zinc fingers"/>
    <property type="match status" value="1"/>
</dbReference>
<keyword evidence="2" id="KW-0479">Metal-binding</keyword>
<comment type="subcellular location">
    <subcellularLocation>
        <location evidence="1">Nucleus</location>
    </subcellularLocation>
</comment>
<keyword evidence="4" id="KW-0862">Zinc</keyword>
<reference evidence="10" key="1">
    <citation type="journal article" date="2023" name="bioRxiv">
        <title>Improved chromosome-level genome assembly for marigold (Tagetes erecta).</title>
        <authorList>
            <person name="Jiang F."/>
            <person name="Yuan L."/>
            <person name="Wang S."/>
            <person name="Wang H."/>
            <person name="Xu D."/>
            <person name="Wang A."/>
            <person name="Fan W."/>
        </authorList>
    </citation>
    <scope>NUCLEOTIDE SEQUENCE</scope>
    <source>
        <strain evidence="10">WSJ</strain>
        <tissue evidence="10">Leaf</tissue>
    </source>
</reference>
<dbReference type="InterPro" id="IPR036236">
    <property type="entry name" value="Znf_C2H2_sf"/>
</dbReference>
<name>A0AAD8KH67_TARER</name>
<dbReference type="Proteomes" id="UP001229421">
    <property type="component" value="Unassembled WGS sequence"/>
</dbReference>
<evidence type="ECO:0000256" key="6">
    <source>
        <dbReference type="ARBA" id="ARBA00023163"/>
    </source>
</evidence>
<evidence type="ECO:0000256" key="8">
    <source>
        <dbReference type="PROSITE-ProRule" id="PRU00042"/>
    </source>
</evidence>
<comment type="caution">
    <text evidence="10">The sequence shown here is derived from an EMBL/GenBank/DDBJ whole genome shotgun (WGS) entry which is preliminary data.</text>
</comment>
<feature type="domain" description="C2H2-type" evidence="9">
    <location>
        <begin position="51"/>
        <end position="78"/>
    </location>
</feature>
<dbReference type="SMART" id="SM00355">
    <property type="entry name" value="ZnF_C2H2"/>
    <property type="match status" value="1"/>
</dbReference>
<evidence type="ECO:0000313" key="10">
    <source>
        <dbReference type="EMBL" id="KAK1421296.1"/>
    </source>
</evidence>
<keyword evidence="7" id="KW-0539">Nucleus</keyword>
<gene>
    <name evidence="10" type="ORF">QVD17_23508</name>
</gene>